<evidence type="ECO:0000256" key="2">
    <source>
        <dbReference type="ARBA" id="ARBA00013194"/>
    </source>
</evidence>
<sequence length="359" mass="35474">MRIRTVLVVLPLLALAACGSTPVVASSADSTSQASASNQSGPTGEGSASAPAAVVADPTAPVNGPETPAATVANADIPAAEMPSVTGKFGELPTVTFPSTPAPPKLNIQTLSQGNGPAVATGDVLVVNYYGVVWGGTTPFDTSFAAGKTPFDFTIGKGSVVKGWDTGLLGVAEGSRVLLTLSPSDGYGTAGRAPTILGTDTLVFVVDVIAALSANKMGQADAAVQTPPAGLPTVEGALGAFPTVTVPAGTAEPAGIVTTILAKGTGAPLVAGDAFLQFASYGYDGKKAGTTWENGGPQKITLGGIPELQSLLGIPVGSRIMLQIPATPEIPASASAAAVPANPASIFVMDVVYQAPAAK</sequence>
<feature type="signal peptide" evidence="7">
    <location>
        <begin position="1"/>
        <end position="25"/>
    </location>
</feature>
<feature type="compositionally biased region" description="Low complexity" evidence="6">
    <location>
        <begin position="48"/>
        <end position="62"/>
    </location>
</feature>
<dbReference type="InterPro" id="IPR044609">
    <property type="entry name" value="FKBP2/11"/>
</dbReference>
<dbReference type="EMBL" id="CP034170">
    <property type="protein sequence ID" value="AZI58352.1"/>
    <property type="molecule type" value="Genomic_DNA"/>
</dbReference>
<dbReference type="RefSeq" id="WP_124799261.1">
    <property type="nucleotide sequence ID" value="NZ_CP034170.1"/>
</dbReference>
<feature type="domain" description="PPIase FKBP-type" evidence="8">
    <location>
        <begin position="122"/>
        <end position="212"/>
    </location>
</feature>
<keyword evidence="10" id="KW-1185">Reference proteome</keyword>
<evidence type="ECO:0000259" key="8">
    <source>
        <dbReference type="PROSITE" id="PS50059"/>
    </source>
</evidence>
<dbReference type="SUPFAM" id="SSF54534">
    <property type="entry name" value="FKBP-like"/>
    <property type="match status" value="1"/>
</dbReference>
<evidence type="ECO:0000313" key="9">
    <source>
        <dbReference type="EMBL" id="AZI58352.1"/>
    </source>
</evidence>
<feature type="region of interest" description="Disordered" evidence="6">
    <location>
        <begin position="28"/>
        <end position="70"/>
    </location>
</feature>
<proteinExistence type="predicted"/>
<dbReference type="PANTHER" id="PTHR45779:SF7">
    <property type="entry name" value="PEPTIDYLPROLYL ISOMERASE"/>
    <property type="match status" value="1"/>
</dbReference>
<comment type="catalytic activity">
    <reaction evidence="1 5">
        <text>[protein]-peptidylproline (omega=180) = [protein]-peptidylproline (omega=0)</text>
        <dbReference type="Rhea" id="RHEA:16237"/>
        <dbReference type="Rhea" id="RHEA-COMP:10747"/>
        <dbReference type="Rhea" id="RHEA-COMP:10748"/>
        <dbReference type="ChEBI" id="CHEBI:83833"/>
        <dbReference type="ChEBI" id="CHEBI:83834"/>
        <dbReference type="EC" id="5.2.1.8"/>
    </reaction>
</comment>
<evidence type="ECO:0000256" key="1">
    <source>
        <dbReference type="ARBA" id="ARBA00000971"/>
    </source>
</evidence>
<evidence type="ECO:0000256" key="6">
    <source>
        <dbReference type="SAM" id="MobiDB-lite"/>
    </source>
</evidence>
<evidence type="ECO:0000256" key="5">
    <source>
        <dbReference type="PROSITE-ProRule" id="PRU00277"/>
    </source>
</evidence>
<keyword evidence="3 5" id="KW-0697">Rotamase</keyword>
<reference evidence="9 10" key="1">
    <citation type="submission" date="2018-11" db="EMBL/GenBank/DDBJ databases">
        <authorList>
            <person name="Da X."/>
        </authorList>
    </citation>
    <scope>NUCLEOTIDE SEQUENCE [LARGE SCALE GENOMIC DNA]</scope>
    <source>
        <strain evidence="9 10">S14-144</strain>
    </source>
</reference>
<dbReference type="Gene3D" id="3.10.50.40">
    <property type="match status" value="1"/>
</dbReference>
<keyword evidence="7" id="KW-0732">Signal</keyword>
<dbReference type="Proteomes" id="UP000268084">
    <property type="component" value="Chromosome"/>
</dbReference>
<dbReference type="InterPro" id="IPR001179">
    <property type="entry name" value="PPIase_FKBP_dom"/>
</dbReference>
<name>A0A3G8ZLX4_9ACTN</name>
<reference evidence="9 10" key="2">
    <citation type="submission" date="2018-12" db="EMBL/GenBank/DDBJ databases">
        <title>Nakamurella antarcticus sp. nov., isolated from Antarctica South Shetland Islands soil.</title>
        <authorList>
            <person name="Peng F."/>
        </authorList>
    </citation>
    <scope>NUCLEOTIDE SEQUENCE [LARGE SCALE GENOMIC DNA]</scope>
    <source>
        <strain evidence="9 10">S14-144</strain>
    </source>
</reference>
<organism evidence="9 10">
    <name type="scientific">Nakamurella antarctica</name>
    <dbReference type="NCBI Taxonomy" id="1902245"/>
    <lineage>
        <taxon>Bacteria</taxon>
        <taxon>Bacillati</taxon>
        <taxon>Actinomycetota</taxon>
        <taxon>Actinomycetes</taxon>
        <taxon>Nakamurellales</taxon>
        <taxon>Nakamurellaceae</taxon>
        <taxon>Nakamurella</taxon>
    </lineage>
</organism>
<accession>A0A3G8ZLX4</accession>
<evidence type="ECO:0000256" key="3">
    <source>
        <dbReference type="ARBA" id="ARBA00023110"/>
    </source>
</evidence>
<gene>
    <name evidence="9" type="ORF">EH165_09580</name>
</gene>
<dbReference type="PROSITE" id="PS51257">
    <property type="entry name" value="PROKAR_LIPOPROTEIN"/>
    <property type="match status" value="1"/>
</dbReference>
<dbReference type="PROSITE" id="PS50059">
    <property type="entry name" value="FKBP_PPIASE"/>
    <property type="match status" value="1"/>
</dbReference>
<protein>
    <recommendedName>
        <fullName evidence="2 5">peptidylprolyl isomerase</fullName>
        <ecNumber evidence="2 5">5.2.1.8</ecNumber>
    </recommendedName>
</protein>
<dbReference type="InterPro" id="IPR046357">
    <property type="entry name" value="PPIase_dom_sf"/>
</dbReference>
<dbReference type="OrthoDB" id="25996at2"/>
<feature type="chain" id="PRO_5039017920" description="peptidylprolyl isomerase" evidence="7">
    <location>
        <begin position="26"/>
        <end position="359"/>
    </location>
</feature>
<evidence type="ECO:0000313" key="10">
    <source>
        <dbReference type="Proteomes" id="UP000268084"/>
    </source>
</evidence>
<dbReference type="KEGG" id="nak:EH165_09580"/>
<feature type="compositionally biased region" description="Low complexity" evidence="6">
    <location>
        <begin position="28"/>
        <end position="40"/>
    </location>
</feature>
<dbReference type="GO" id="GO:0003755">
    <property type="term" value="F:peptidyl-prolyl cis-trans isomerase activity"/>
    <property type="evidence" value="ECO:0007669"/>
    <property type="project" value="UniProtKB-KW"/>
</dbReference>
<dbReference type="PANTHER" id="PTHR45779">
    <property type="entry name" value="PEPTIDYLPROLYL ISOMERASE"/>
    <property type="match status" value="1"/>
</dbReference>
<evidence type="ECO:0000256" key="4">
    <source>
        <dbReference type="ARBA" id="ARBA00023235"/>
    </source>
</evidence>
<evidence type="ECO:0000256" key="7">
    <source>
        <dbReference type="SAM" id="SignalP"/>
    </source>
</evidence>
<dbReference type="EC" id="5.2.1.8" evidence="2 5"/>
<keyword evidence="4 5" id="KW-0413">Isomerase</keyword>
<dbReference type="AlphaFoldDB" id="A0A3G8ZLX4"/>
<dbReference type="Pfam" id="PF00254">
    <property type="entry name" value="FKBP_C"/>
    <property type="match status" value="1"/>
</dbReference>